<sequence>MTLQLQPNIPDPDGFYQELIGMQRDLDEEQAALFQARLLLVLANHVGDRAVLTAAMEVARRAG</sequence>
<dbReference type="EMBL" id="JAEQND010000002">
    <property type="protein sequence ID" value="MBL0424062.1"/>
    <property type="molecule type" value="Genomic_DNA"/>
</dbReference>
<reference evidence="1 2" key="1">
    <citation type="journal article" date="2017" name="Int. J. Syst. Evol. Microbiol.">
        <title>Ramlibacter alkalitolerans sp. nov., alkali-tolerant bacterium isolated from soil of ginseng.</title>
        <authorList>
            <person name="Lee D.H."/>
            <person name="Cha C.J."/>
        </authorList>
    </citation>
    <scope>NUCLEOTIDE SEQUENCE [LARGE SCALE GENOMIC DNA]</scope>
    <source>
        <strain evidence="1 2">KACC 19305</strain>
    </source>
</reference>
<keyword evidence="2" id="KW-1185">Reference proteome</keyword>
<proteinExistence type="predicted"/>
<gene>
    <name evidence="1" type="ORF">JI746_02995</name>
</gene>
<evidence type="ECO:0000313" key="1">
    <source>
        <dbReference type="EMBL" id="MBL0424062.1"/>
    </source>
</evidence>
<dbReference type="InterPro" id="IPR021233">
    <property type="entry name" value="DUF2783"/>
</dbReference>
<evidence type="ECO:0000313" key="2">
    <source>
        <dbReference type="Proteomes" id="UP000622707"/>
    </source>
</evidence>
<name>A0ABS1JIL0_9BURK</name>
<dbReference type="Proteomes" id="UP000622707">
    <property type="component" value="Unassembled WGS sequence"/>
</dbReference>
<dbReference type="RefSeq" id="WP_201687316.1">
    <property type="nucleotide sequence ID" value="NZ_JAEQND010000002.1"/>
</dbReference>
<organism evidence="1 2">
    <name type="scientific">Ramlibacter alkalitolerans</name>
    <dbReference type="NCBI Taxonomy" id="2039631"/>
    <lineage>
        <taxon>Bacteria</taxon>
        <taxon>Pseudomonadati</taxon>
        <taxon>Pseudomonadota</taxon>
        <taxon>Betaproteobacteria</taxon>
        <taxon>Burkholderiales</taxon>
        <taxon>Comamonadaceae</taxon>
        <taxon>Ramlibacter</taxon>
    </lineage>
</organism>
<comment type="caution">
    <text evidence="1">The sequence shown here is derived from an EMBL/GenBank/DDBJ whole genome shotgun (WGS) entry which is preliminary data.</text>
</comment>
<accession>A0ABS1JIL0</accession>
<protein>
    <submittedName>
        <fullName evidence="1">DUF2783 domain-containing protein</fullName>
    </submittedName>
</protein>
<dbReference type="Pfam" id="PF10932">
    <property type="entry name" value="DUF2783"/>
    <property type="match status" value="1"/>
</dbReference>